<evidence type="ECO:0000256" key="1">
    <source>
        <dbReference type="ARBA" id="ARBA00022723"/>
    </source>
</evidence>
<keyword evidence="6" id="KW-1185">Reference proteome</keyword>
<dbReference type="PANTHER" id="PTHR11081:SF9">
    <property type="entry name" value="FLAP ENDONUCLEASE 1"/>
    <property type="match status" value="1"/>
</dbReference>
<proteinExistence type="predicted"/>
<sequence>MQPTPAARGVRQLFPFLKKHAPDAFLPIPSYAALAHARIAVDATLLTQKFVYGDEGAAAPHLAGLAGVVHALRGAGAVPIMVFDHPTARLPQKQFAKQKRTEQRALQHFRHAVESERHPRAAALHDAVRTYDAMDWREKHAVSAALRAGTRGASRLADELAALRAACDAQRTHIAAHAPLTESAGQRAVHAAEAGIYAALAAASVDGLQTLLVRPPADVREVPLTGTAGWLRRRSAELLATYTRATRAVTAEMYADCVELCTLLGVPVLVAGEGGAPGGAAVHEAEAFASALVREGFADLVASEDSDVLLYHVPLVRGLGARRGACELVDAQRVRTALFPEADAPPAHAEAQRRAKLVQYALLCGTDFNQTVPGLGPVGAYRYVREHGTVERVLRAAPYTSPLALDAYLAQLADAAHVFEHPPAVDALAAAAGLVRAGAADAHEARGARVPAWAAFLGTAPARAAVCAARRRRAARRVLAARGVPVSL</sequence>
<dbReference type="Gene3D" id="3.40.50.1010">
    <property type="entry name" value="5'-nuclease"/>
    <property type="match status" value="2"/>
</dbReference>
<dbReference type="InterPro" id="IPR008918">
    <property type="entry name" value="HhH2"/>
</dbReference>
<dbReference type="SUPFAM" id="SSF88723">
    <property type="entry name" value="PIN domain-like"/>
    <property type="match status" value="1"/>
</dbReference>
<dbReference type="AlphaFoldDB" id="A0AAF0E127"/>
<dbReference type="Pfam" id="PF00867">
    <property type="entry name" value="XPG_I"/>
    <property type="match status" value="1"/>
</dbReference>
<name>A0AAF0E127_9BASI</name>
<dbReference type="GO" id="GO:0003677">
    <property type="term" value="F:DNA binding"/>
    <property type="evidence" value="ECO:0007669"/>
    <property type="project" value="InterPro"/>
</dbReference>
<dbReference type="GO" id="GO:0006281">
    <property type="term" value="P:DNA repair"/>
    <property type="evidence" value="ECO:0007669"/>
    <property type="project" value="UniProtKB-ARBA"/>
</dbReference>
<evidence type="ECO:0000259" key="4">
    <source>
        <dbReference type="SMART" id="SM00484"/>
    </source>
</evidence>
<gene>
    <name evidence="5" type="ORF">MOBT1_001936</name>
</gene>
<organism evidence="5 6">
    <name type="scientific">Malassezia obtusa</name>
    <dbReference type="NCBI Taxonomy" id="76774"/>
    <lineage>
        <taxon>Eukaryota</taxon>
        <taxon>Fungi</taxon>
        <taxon>Dikarya</taxon>
        <taxon>Basidiomycota</taxon>
        <taxon>Ustilaginomycotina</taxon>
        <taxon>Malasseziomycetes</taxon>
        <taxon>Malasseziales</taxon>
        <taxon>Malasseziaceae</taxon>
        <taxon>Malassezia</taxon>
    </lineage>
</organism>
<evidence type="ECO:0000256" key="2">
    <source>
        <dbReference type="ARBA" id="ARBA00022759"/>
    </source>
</evidence>
<evidence type="ECO:0000313" key="6">
    <source>
        <dbReference type="Proteomes" id="UP001214603"/>
    </source>
</evidence>
<dbReference type="Gene3D" id="1.10.150.20">
    <property type="entry name" value="5' to 3' exonuclease, C-terminal subdomain"/>
    <property type="match status" value="1"/>
</dbReference>
<reference evidence="5" key="1">
    <citation type="submission" date="2023-03" db="EMBL/GenBank/DDBJ databases">
        <title>Mating type loci evolution in Malassezia.</title>
        <authorList>
            <person name="Coelho M.A."/>
        </authorList>
    </citation>
    <scope>NUCLEOTIDE SEQUENCE</scope>
    <source>
        <strain evidence="5">CBS 7876</strain>
    </source>
</reference>
<dbReference type="SMART" id="SM00484">
    <property type="entry name" value="XPGI"/>
    <property type="match status" value="1"/>
</dbReference>
<dbReference type="GO" id="GO:0005737">
    <property type="term" value="C:cytoplasm"/>
    <property type="evidence" value="ECO:0007669"/>
    <property type="project" value="TreeGrafter"/>
</dbReference>
<keyword evidence="2" id="KW-0255">Endonuclease</keyword>
<evidence type="ECO:0000256" key="3">
    <source>
        <dbReference type="ARBA" id="ARBA00022842"/>
    </source>
</evidence>
<dbReference type="PRINTS" id="PR00853">
    <property type="entry name" value="XPGRADSUPER"/>
</dbReference>
<dbReference type="GO" id="GO:0017108">
    <property type="term" value="F:5'-flap endonuclease activity"/>
    <property type="evidence" value="ECO:0007669"/>
    <property type="project" value="TreeGrafter"/>
</dbReference>
<protein>
    <recommendedName>
        <fullName evidence="4">XPG-I domain-containing protein</fullName>
    </recommendedName>
</protein>
<dbReference type="CDD" id="cd09897">
    <property type="entry name" value="H3TH_FEN1-XPG-like"/>
    <property type="match status" value="1"/>
</dbReference>
<keyword evidence="2" id="KW-0378">Hydrolase</keyword>
<dbReference type="Proteomes" id="UP001214603">
    <property type="component" value="Chromosome 3"/>
</dbReference>
<keyword evidence="2" id="KW-0540">Nuclease</keyword>
<dbReference type="GO" id="GO:0008409">
    <property type="term" value="F:5'-3' exonuclease activity"/>
    <property type="evidence" value="ECO:0007669"/>
    <property type="project" value="TreeGrafter"/>
</dbReference>
<dbReference type="SMART" id="SM00279">
    <property type="entry name" value="HhH2"/>
    <property type="match status" value="1"/>
</dbReference>
<dbReference type="InterPro" id="IPR006086">
    <property type="entry name" value="XPG-I_dom"/>
</dbReference>
<dbReference type="InterPro" id="IPR036279">
    <property type="entry name" value="5-3_exonuclease_C_sf"/>
</dbReference>
<dbReference type="PANTHER" id="PTHR11081">
    <property type="entry name" value="FLAP ENDONUCLEASE FAMILY MEMBER"/>
    <property type="match status" value="1"/>
</dbReference>
<keyword evidence="1" id="KW-0479">Metal-binding</keyword>
<dbReference type="GO" id="GO:0005634">
    <property type="term" value="C:nucleus"/>
    <property type="evidence" value="ECO:0007669"/>
    <property type="project" value="TreeGrafter"/>
</dbReference>
<feature type="domain" description="XPG-I" evidence="4">
    <location>
        <begin position="262"/>
        <end position="341"/>
    </location>
</feature>
<keyword evidence="3" id="KW-0460">Magnesium</keyword>
<dbReference type="InterPro" id="IPR006084">
    <property type="entry name" value="XPG/Rad2"/>
</dbReference>
<dbReference type="GO" id="GO:0046872">
    <property type="term" value="F:metal ion binding"/>
    <property type="evidence" value="ECO:0007669"/>
    <property type="project" value="UniProtKB-KW"/>
</dbReference>
<dbReference type="EMBL" id="CP119936">
    <property type="protein sequence ID" value="WFD03247.1"/>
    <property type="molecule type" value="Genomic_DNA"/>
</dbReference>
<evidence type="ECO:0000313" key="5">
    <source>
        <dbReference type="EMBL" id="WFD03247.1"/>
    </source>
</evidence>
<accession>A0AAF0E127</accession>
<dbReference type="SUPFAM" id="SSF47807">
    <property type="entry name" value="5' to 3' exonuclease, C-terminal subdomain"/>
    <property type="match status" value="1"/>
</dbReference>
<dbReference type="InterPro" id="IPR029060">
    <property type="entry name" value="PIN-like_dom_sf"/>
</dbReference>